<keyword evidence="3" id="KW-1185">Reference proteome</keyword>
<evidence type="ECO:0000313" key="3">
    <source>
        <dbReference type="Proteomes" id="UP001501490"/>
    </source>
</evidence>
<proteinExistence type="predicted"/>
<gene>
    <name evidence="2" type="ORF">GCM10022236_39360</name>
</gene>
<accession>A0ABP7AIA5</accession>
<protein>
    <submittedName>
        <fullName evidence="2">Uncharacterized protein</fullName>
    </submittedName>
</protein>
<dbReference type="EMBL" id="BAABAB010000031">
    <property type="protein sequence ID" value="GAA3632936.1"/>
    <property type="molecule type" value="Genomic_DNA"/>
</dbReference>
<evidence type="ECO:0000256" key="1">
    <source>
        <dbReference type="SAM" id="MobiDB-lite"/>
    </source>
</evidence>
<evidence type="ECO:0000313" key="2">
    <source>
        <dbReference type="EMBL" id="GAA3632936.1"/>
    </source>
</evidence>
<dbReference type="Proteomes" id="UP001501490">
    <property type="component" value="Unassembled WGS sequence"/>
</dbReference>
<comment type="caution">
    <text evidence="2">The sequence shown here is derived from an EMBL/GenBank/DDBJ whole genome shotgun (WGS) entry which is preliminary data.</text>
</comment>
<reference evidence="3" key="1">
    <citation type="journal article" date="2019" name="Int. J. Syst. Evol. Microbiol.">
        <title>The Global Catalogue of Microorganisms (GCM) 10K type strain sequencing project: providing services to taxonomists for standard genome sequencing and annotation.</title>
        <authorList>
            <consortium name="The Broad Institute Genomics Platform"/>
            <consortium name="The Broad Institute Genome Sequencing Center for Infectious Disease"/>
            <person name="Wu L."/>
            <person name="Ma J."/>
        </authorList>
    </citation>
    <scope>NUCLEOTIDE SEQUENCE [LARGE SCALE GENOMIC DNA]</scope>
    <source>
        <strain evidence="3">JCM 16929</strain>
    </source>
</reference>
<feature type="region of interest" description="Disordered" evidence="1">
    <location>
        <begin position="1"/>
        <end position="25"/>
    </location>
</feature>
<feature type="compositionally biased region" description="Basic residues" evidence="1">
    <location>
        <begin position="1"/>
        <end position="10"/>
    </location>
</feature>
<sequence>MVQLRPRRRGALGPGGLHGRRHRSPTAAELRADLDDFVGANGATIARIRAEHPDCTPAQVAHDFWLTRNRHGAGFWDRGYGEDGDTLTEAAHAYGGVDLYIGEDGRIHC</sequence>
<organism evidence="2 3">
    <name type="scientific">Microlunatus ginsengisoli</name>
    <dbReference type="NCBI Taxonomy" id="363863"/>
    <lineage>
        <taxon>Bacteria</taxon>
        <taxon>Bacillati</taxon>
        <taxon>Actinomycetota</taxon>
        <taxon>Actinomycetes</taxon>
        <taxon>Propionibacteriales</taxon>
        <taxon>Propionibacteriaceae</taxon>
        <taxon>Microlunatus</taxon>
    </lineage>
</organism>
<dbReference type="RefSeq" id="WP_344807783.1">
    <property type="nucleotide sequence ID" value="NZ_BAABAB010000031.1"/>
</dbReference>
<name>A0ABP7AIA5_9ACTN</name>